<evidence type="ECO:0000313" key="4">
    <source>
        <dbReference type="Proteomes" id="UP000446768"/>
    </source>
</evidence>
<dbReference type="RefSeq" id="WP_154371602.1">
    <property type="nucleotide sequence ID" value="NZ_WKJJ01000003.1"/>
</dbReference>
<protein>
    <recommendedName>
        <fullName evidence="5">Glycosyltransferase RgtA/B/C/D-like domain-containing protein</fullName>
    </recommendedName>
</protein>
<keyword evidence="1" id="KW-1133">Transmembrane helix</keyword>
<feature type="chain" id="PRO_5030995202" description="Glycosyltransferase RgtA/B/C/D-like domain-containing protein" evidence="2">
    <location>
        <begin position="25"/>
        <end position="642"/>
    </location>
</feature>
<evidence type="ECO:0000256" key="2">
    <source>
        <dbReference type="SAM" id="SignalP"/>
    </source>
</evidence>
<feature type="transmembrane region" description="Helical" evidence="1">
    <location>
        <begin position="152"/>
        <end position="170"/>
    </location>
</feature>
<keyword evidence="2" id="KW-0732">Signal</keyword>
<feature type="transmembrane region" description="Helical" evidence="1">
    <location>
        <begin position="359"/>
        <end position="376"/>
    </location>
</feature>
<evidence type="ECO:0000256" key="1">
    <source>
        <dbReference type="SAM" id="Phobius"/>
    </source>
</evidence>
<keyword evidence="1" id="KW-0472">Membrane</keyword>
<feature type="transmembrane region" description="Helical" evidence="1">
    <location>
        <begin position="247"/>
        <end position="270"/>
    </location>
</feature>
<name>A0A7X2LRD5_9BURK</name>
<keyword evidence="1" id="KW-0812">Transmembrane</keyword>
<feature type="transmembrane region" description="Helical" evidence="1">
    <location>
        <begin position="388"/>
        <end position="408"/>
    </location>
</feature>
<feature type="transmembrane region" description="Helical" evidence="1">
    <location>
        <begin position="328"/>
        <end position="347"/>
    </location>
</feature>
<accession>A0A7X2LRD5</accession>
<evidence type="ECO:0008006" key="5">
    <source>
        <dbReference type="Google" id="ProtNLM"/>
    </source>
</evidence>
<reference evidence="3 4" key="1">
    <citation type="submission" date="2019-11" db="EMBL/GenBank/DDBJ databases">
        <title>Novel species isolated from a subtropical stream in China.</title>
        <authorList>
            <person name="Lu H."/>
        </authorList>
    </citation>
    <scope>NUCLEOTIDE SEQUENCE [LARGE SCALE GENOMIC DNA]</scope>
    <source>
        <strain evidence="3 4">FT92W</strain>
    </source>
</reference>
<evidence type="ECO:0000313" key="3">
    <source>
        <dbReference type="EMBL" id="MRV71101.1"/>
    </source>
</evidence>
<gene>
    <name evidence="3" type="ORF">GJ700_05135</name>
</gene>
<feature type="transmembrane region" description="Helical" evidence="1">
    <location>
        <begin position="128"/>
        <end position="146"/>
    </location>
</feature>
<sequence>MTAAPSSLRNFALALLLALAAVFAAVPPNHSGDAVEYTLQTVALGTHHTPDLRHSDLELGAALAPGFAASYRQLGDAMRAGQANAYSTFAHAADGNVYGVHFFTYAALASVPFRVLRLAGLDPFKCFQAVNLASIFVLGLCLHQLLGGARKALFGLALFLACGGILYWNWSSPECFSAAALLSAMCLYARGAPLRACLLAGLASQQNPSIVFFFACAPLLQWCAMPCTGGRPGVLRILRQLFGPRQLAGLALGVTLLAMPPLFNLAWFGVPSIIAQNFSNPGLIGAQRLHSFFLDLNQGLLVAIPALAGGLLWWAARDMAGPPSSRRPLAMTALSAALTFALAVPALSVTNWNSGAAGMMRYGFWAAMPLAFALLWRLHAVPRWPLPACALLLALQAGGMAHAMQYSYKEFSPLAQWVLRHAPQWYHPDPEIFIERLHHVDGATDPAAIYVYRRDGQPALTLYHRGRRGIDSALCGPGRELAPGNRIKESLNPWRYIDGPVQCRDGDPNQLYLGLSQFQLQPDVLAAGWSKPEAGAGGWDGVWSDGAVSQLRIPVPALPGKRWLAINGRYLDGNRRTRVKLDGKDMGWIALDRYDALALPDDKAPGTQLLVELVHEAPHQPAPQDTRKLAFFMHDVSVRQVQ</sequence>
<dbReference type="Proteomes" id="UP000446768">
    <property type="component" value="Unassembled WGS sequence"/>
</dbReference>
<keyword evidence="4" id="KW-1185">Reference proteome</keyword>
<feature type="signal peptide" evidence="2">
    <location>
        <begin position="1"/>
        <end position="24"/>
    </location>
</feature>
<organism evidence="3 4">
    <name type="scientific">Pseudoduganella rivuli</name>
    <dbReference type="NCBI Taxonomy" id="2666085"/>
    <lineage>
        <taxon>Bacteria</taxon>
        <taxon>Pseudomonadati</taxon>
        <taxon>Pseudomonadota</taxon>
        <taxon>Betaproteobacteria</taxon>
        <taxon>Burkholderiales</taxon>
        <taxon>Oxalobacteraceae</taxon>
        <taxon>Telluria group</taxon>
        <taxon>Pseudoduganella</taxon>
    </lineage>
</organism>
<dbReference type="EMBL" id="WKJJ01000003">
    <property type="protein sequence ID" value="MRV71101.1"/>
    <property type="molecule type" value="Genomic_DNA"/>
</dbReference>
<feature type="transmembrane region" description="Helical" evidence="1">
    <location>
        <begin position="97"/>
        <end position="116"/>
    </location>
</feature>
<feature type="transmembrane region" description="Helical" evidence="1">
    <location>
        <begin position="298"/>
        <end position="316"/>
    </location>
</feature>
<proteinExistence type="predicted"/>
<dbReference type="AlphaFoldDB" id="A0A7X2LRD5"/>
<comment type="caution">
    <text evidence="3">The sequence shown here is derived from an EMBL/GenBank/DDBJ whole genome shotgun (WGS) entry which is preliminary data.</text>
</comment>